<evidence type="ECO:0000313" key="1">
    <source>
        <dbReference type="EMBL" id="KAK8898477.1"/>
    </source>
</evidence>
<accession>A0ABR2L542</accession>
<dbReference type="EMBL" id="JAPFFF010000001">
    <property type="protein sequence ID" value="KAK8898477.1"/>
    <property type="molecule type" value="Genomic_DNA"/>
</dbReference>
<name>A0ABR2L542_9EUKA</name>
<dbReference type="Proteomes" id="UP001470230">
    <property type="component" value="Unassembled WGS sequence"/>
</dbReference>
<protein>
    <submittedName>
        <fullName evidence="1">Uncharacterized protein</fullName>
    </submittedName>
</protein>
<evidence type="ECO:0000313" key="2">
    <source>
        <dbReference type="Proteomes" id="UP001470230"/>
    </source>
</evidence>
<organism evidence="1 2">
    <name type="scientific">Tritrichomonas musculus</name>
    <dbReference type="NCBI Taxonomy" id="1915356"/>
    <lineage>
        <taxon>Eukaryota</taxon>
        <taxon>Metamonada</taxon>
        <taxon>Parabasalia</taxon>
        <taxon>Tritrichomonadida</taxon>
        <taxon>Tritrichomonadidae</taxon>
        <taxon>Tritrichomonas</taxon>
    </lineage>
</organism>
<sequence>MCNDCRFVKNKQFIKDMLQYTSEKTVKSLINSGDCGKIDFQDIKIDTTKIIYSLITHELYHIIIDIPYKTKKDNIFFCQLSIYLSISNDIISKNQLIDYFAESKGKINYEIVSMKYATLGIHNYFAKEINYDELIEKNKRQRLVYACNDPDQPYYLLGLTDEDNLYFNSISDDYESA</sequence>
<gene>
    <name evidence="1" type="ORF">M9Y10_000766</name>
</gene>
<reference evidence="1 2" key="1">
    <citation type="submission" date="2024-04" db="EMBL/GenBank/DDBJ databases">
        <title>Tritrichomonas musculus Genome.</title>
        <authorList>
            <person name="Alves-Ferreira E."/>
            <person name="Grigg M."/>
            <person name="Lorenzi H."/>
            <person name="Galac M."/>
        </authorList>
    </citation>
    <scope>NUCLEOTIDE SEQUENCE [LARGE SCALE GENOMIC DNA]</scope>
    <source>
        <strain evidence="1 2">EAF2021</strain>
    </source>
</reference>
<comment type="caution">
    <text evidence="1">The sequence shown here is derived from an EMBL/GenBank/DDBJ whole genome shotgun (WGS) entry which is preliminary data.</text>
</comment>
<keyword evidence="2" id="KW-1185">Reference proteome</keyword>
<proteinExistence type="predicted"/>